<evidence type="ECO:0000313" key="3">
    <source>
        <dbReference type="Proteomes" id="UP000092695"/>
    </source>
</evidence>
<dbReference type="Gene3D" id="2.130.10.10">
    <property type="entry name" value="YVTN repeat-like/Quinoprotein amine dehydrogenase"/>
    <property type="match status" value="2"/>
</dbReference>
<dbReference type="InterPro" id="IPR011047">
    <property type="entry name" value="Quinoprotein_ADH-like_sf"/>
</dbReference>
<feature type="domain" description="Pyrrolo-quinoline quinone repeat" evidence="1">
    <location>
        <begin position="26"/>
        <end position="157"/>
    </location>
</feature>
<reference evidence="2 3" key="1">
    <citation type="submission" date="2016-06" db="EMBL/GenBank/DDBJ databases">
        <title>Complete genome sequence of a deep-branching marine Gamma Proteobacterium Woeseia oceani type strain XK5.</title>
        <authorList>
            <person name="Mu D."/>
            <person name="Du Z."/>
        </authorList>
    </citation>
    <scope>NUCLEOTIDE SEQUENCE [LARGE SCALE GENOMIC DNA]</scope>
    <source>
        <strain evidence="2 3">XK5</strain>
    </source>
</reference>
<dbReference type="STRING" id="1548547.BA177_12445"/>
<dbReference type="KEGG" id="woc:BA177_12445"/>
<name>A0A193LHN9_9GAMM</name>
<evidence type="ECO:0000259" key="1">
    <source>
        <dbReference type="Pfam" id="PF13360"/>
    </source>
</evidence>
<proteinExistence type="predicted"/>
<evidence type="ECO:0000313" key="2">
    <source>
        <dbReference type="EMBL" id="ANO51904.1"/>
    </source>
</evidence>
<protein>
    <recommendedName>
        <fullName evidence="1">Pyrrolo-quinoline quinone repeat domain-containing protein</fullName>
    </recommendedName>
</protein>
<gene>
    <name evidence="2" type="ORF">BA177_12445</name>
</gene>
<dbReference type="PANTHER" id="PTHR34512:SF30">
    <property type="entry name" value="OUTER MEMBRANE PROTEIN ASSEMBLY FACTOR BAMB"/>
    <property type="match status" value="1"/>
</dbReference>
<dbReference type="Pfam" id="PF13360">
    <property type="entry name" value="PQQ_2"/>
    <property type="match status" value="2"/>
</dbReference>
<dbReference type="InterPro" id="IPR018391">
    <property type="entry name" value="PQQ_b-propeller_rpt"/>
</dbReference>
<organism evidence="2 3">
    <name type="scientific">Woeseia oceani</name>
    <dbReference type="NCBI Taxonomy" id="1548547"/>
    <lineage>
        <taxon>Bacteria</taxon>
        <taxon>Pseudomonadati</taxon>
        <taxon>Pseudomonadota</taxon>
        <taxon>Gammaproteobacteria</taxon>
        <taxon>Woeseiales</taxon>
        <taxon>Woeseiaceae</taxon>
        <taxon>Woeseia</taxon>
    </lineage>
</organism>
<feature type="domain" description="Pyrrolo-quinoline quinone repeat" evidence="1">
    <location>
        <begin position="227"/>
        <end position="369"/>
    </location>
</feature>
<dbReference type="EMBL" id="CP016268">
    <property type="protein sequence ID" value="ANO51904.1"/>
    <property type="molecule type" value="Genomic_DNA"/>
</dbReference>
<dbReference type="PANTHER" id="PTHR34512">
    <property type="entry name" value="CELL SURFACE PROTEIN"/>
    <property type="match status" value="1"/>
</dbReference>
<dbReference type="InterPro" id="IPR002372">
    <property type="entry name" value="PQQ_rpt_dom"/>
</dbReference>
<sequence>MLFCSSVFAAISAKVETELNAQPIQLEGRPGQAAIADGVMYIGTAAGNLHAVDMRTGRELWRATADGPVFHAPYVGDSLVLYGSQDGRLRAVDKKSGAQRWVFAAGDVDWDVRDIFINGTPNVVDGIAYFSSEDFRVYAVELATGRAVWQLKLGEEPQAWTIPIMDGVGYIGTWDGHMYAFDIDTGELMWRSSTDDKNRAALPNQVPHVTVVPALSEDAVYFSDWAGNLFAVNRKTGEQLWRFDPGAADSRHVGSRNFIALVDDVVYYSTVEDQHLYGVDRHTGEAVWSTATDGILYGPMRASEGVGLLFEILNDGASFQLHAFDFRTRAITWSADDVAGPPATVDDTVYYGTTDNTVVGRDLRSGKRVYPATN</sequence>
<dbReference type="Proteomes" id="UP000092695">
    <property type="component" value="Chromosome"/>
</dbReference>
<accession>A0A193LHN9</accession>
<dbReference type="SUPFAM" id="SSF50998">
    <property type="entry name" value="Quinoprotein alcohol dehydrogenase-like"/>
    <property type="match status" value="1"/>
</dbReference>
<dbReference type="AlphaFoldDB" id="A0A193LHN9"/>
<dbReference type="InterPro" id="IPR015943">
    <property type="entry name" value="WD40/YVTN_repeat-like_dom_sf"/>
</dbReference>
<keyword evidence="3" id="KW-1185">Reference proteome</keyword>
<dbReference type="SMART" id="SM00564">
    <property type="entry name" value="PQQ"/>
    <property type="match status" value="7"/>
</dbReference>